<sequence>MKTLFKLLAIALIFTSCEDVEPVIYNGDPTQNDTFLSFSRSVYLLPVVQNNVGETTVTLNSSTVFDTDRVYNIEVELPDNSSAANPDTFSLPSTVTIPAGSYQGTFVINGTDNGLVDETVKTFTISVTNVDETSEFSDSLTATVNVYEVCPLQDDFLGAYNIEVNENYFNNLPGFEAGEVILEEGNTPFERVFTAVVYPGNAGPREVTIAFACNFLNLGENVDSNLACQDDPEGTTITFAPVDLEDRSSYNTTDDSYFEMTVLENALSNCGGGPRNTIIRFTKVE</sequence>
<dbReference type="Gene3D" id="2.60.40.2030">
    <property type="match status" value="1"/>
</dbReference>
<gene>
    <name evidence="1" type="ORF">K1I41_00830</name>
</gene>
<name>A0ABX8V6J0_9FLAO</name>
<dbReference type="RefSeq" id="WP_220640799.1">
    <property type="nucleotide sequence ID" value="NZ_CP080429.1"/>
</dbReference>
<dbReference type="Proteomes" id="UP000825381">
    <property type="component" value="Chromosome"/>
</dbReference>
<proteinExistence type="predicted"/>
<reference evidence="1 2" key="1">
    <citation type="submission" date="2021-07" db="EMBL/GenBank/DDBJ databases">
        <title>Flavobacterium WSW3-B6 sp.nov, isolated from seaweed.</title>
        <authorList>
            <person name="Muhammad N."/>
            <person name="Ho H."/>
            <person name="Lee Y.-J."/>
            <person name="Nguyen T."/>
            <person name="Ho J."/>
            <person name="Kim S.-G."/>
        </authorList>
    </citation>
    <scope>NUCLEOTIDE SEQUENCE [LARGE SCALE GENOMIC DNA]</scope>
    <source>
        <strain evidence="1 2">WSW3-B6</strain>
    </source>
</reference>
<dbReference type="EMBL" id="CP080429">
    <property type="protein sequence ID" value="QYJ68459.1"/>
    <property type="molecule type" value="Genomic_DNA"/>
</dbReference>
<accession>A0ABX8V6J0</accession>
<dbReference type="PROSITE" id="PS51257">
    <property type="entry name" value="PROKAR_LIPOPROTEIN"/>
    <property type="match status" value="1"/>
</dbReference>
<dbReference type="InterPro" id="IPR038081">
    <property type="entry name" value="CalX-like_sf"/>
</dbReference>
<keyword evidence="2" id="KW-1185">Reference proteome</keyword>
<organism evidence="1 2">
    <name type="scientific">Flavobacterium litorale</name>
    <dbReference type="NCBI Taxonomy" id="2856519"/>
    <lineage>
        <taxon>Bacteria</taxon>
        <taxon>Pseudomonadati</taxon>
        <taxon>Bacteroidota</taxon>
        <taxon>Flavobacteriia</taxon>
        <taxon>Flavobacteriales</taxon>
        <taxon>Flavobacteriaceae</taxon>
        <taxon>Flavobacterium</taxon>
    </lineage>
</organism>
<evidence type="ECO:0000313" key="1">
    <source>
        <dbReference type="EMBL" id="QYJ68459.1"/>
    </source>
</evidence>
<evidence type="ECO:0000313" key="2">
    <source>
        <dbReference type="Proteomes" id="UP000825381"/>
    </source>
</evidence>
<evidence type="ECO:0008006" key="3">
    <source>
        <dbReference type="Google" id="ProtNLM"/>
    </source>
</evidence>
<protein>
    <recommendedName>
        <fullName evidence="3">DUF1735 domain-containing protein</fullName>
    </recommendedName>
</protein>